<feature type="compositionally biased region" description="Basic and acidic residues" evidence="1">
    <location>
        <begin position="27"/>
        <end position="47"/>
    </location>
</feature>
<accession>A0ABD2MBY1</accession>
<evidence type="ECO:0000313" key="2">
    <source>
        <dbReference type="EMBL" id="KAL3125016.1"/>
    </source>
</evidence>
<protein>
    <submittedName>
        <fullName evidence="2">Uncharacterized protein</fullName>
    </submittedName>
</protein>
<gene>
    <name evidence="2" type="ORF">niasHT_000707</name>
</gene>
<dbReference type="Proteomes" id="UP001620626">
    <property type="component" value="Unassembled WGS sequence"/>
</dbReference>
<feature type="region of interest" description="Disordered" evidence="1">
    <location>
        <begin position="1"/>
        <end position="66"/>
    </location>
</feature>
<dbReference type="EMBL" id="JBICBT010000054">
    <property type="protein sequence ID" value="KAL3125016.1"/>
    <property type="molecule type" value="Genomic_DNA"/>
</dbReference>
<feature type="compositionally biased region" description="Basic and acidic residues" evidence="1">
    <location>
        <begin position="1"/>
        <end position="12"/>
    </location>
</feature>
<evidence type="ECO:0000313" key="3">
    <source>
        <dbReference type="Proteomes" id="UP001620626"/>
    </source>
</evidence>
<keyword evidence="3" id="KW-1185">Reference proteome</keyword>
<comment type="caution">
    <text evidence="2">The sequence shown here is derived from an EMBL/GenBank/DDBJ whole genome shotgun (WGS) entry which is preliminary data.</text>
</comment>
<sequence>MLRSGKSGEPRRVSRQCETGMRQFANCERRRDENGGRPQTKKTDGCSKKRQKTPPRGGRVVAEDEKDGWIMPNGDTLLAVVLLVTTRHPRKCDERSREKHGQLMGDEKAAAATTAKRRAVANFHCAAEQHITTERRTDDLW</sequence>
<dbReference type="AlphaFoldDB" id="A0ABD2MBY1"/>
<proteinExistence type="predicted"/>
<evidence type="ECO:0000256" key="1">
    <source>
        <dbReference type="SAM" id="MobiDB-lite"/>
    </source>
</evidence>
<reference evidence="2 3" key="1">
    <citation type="submission" date="2024-10" db="EMBL/GenBank/DDBJ databases">
        <authorList>
            <person name="Kim D."/>
        </authorList>
    </citation>
    <scope>NUCLEOTIDE SEQUENCE [LARGE SCALE GENOMIC DNA]</scope>
    <source>
        <strain evidence="2">BH-2024</strain>
    </source>
</reference>
<organism evidence="2 3">
    <name type="scientific">Heterodera trifolii</name>
    <dbReference type="NCBI Taxonomy" id="157864"/>
    <lineage>
        <taxon>Eukaryota</taxon>
        <taxon>Metazoa</taxon>
        <taxon>Ecdysozoa</taxon>
        <taxon>Nematoda</taxon>
        <taxon>Chromadorea</taxon>
        <taxon>Rhabditida</taxon>
        <taxon>Tylenchina</taxon>
        <taxon>Tylenchomorpha</taxon>
        <taxon>Tylenchoidea</taxon>
        <taxon>Heteroderidae</taxon>
        <taxon>Heteroderinae</taxon>
        <taxon>Heterodera</taxon>
    </lineage>
</organism>
<name>A0ABD2MBY1_9BILA</name>